<feature type="domain" description="Cadherin" evidence="14">
    <location>
        <begin position="976"/>
        <end position="1084"/>
    </location>
</feature>
<feature type="compositionally biased region" description="Polar residues" evidence="13">
    <location>
        <begin position="2620"/>
        <end position="2634"/>
    </location>
</feature>
<dbReference type="InterPro" id="IPR030718">
    <property type="entry name" value="EC_dom_sf"/>
</dbReference>
<feature type="domain" description="Cadherin" evidence="14">
    <location>
        <begin position="481"/>
        <end position="587"/>
    </location>
</feature>
<feature type="compositionally biased region" description="Basic and acidic residues" evidence="13">
    <location>
        <begin position="1754"/>
        <end position="1763"/>
    </location>
</feature>
<dbReference type="FunFam" id="2.60.40.3430:FF:000001">
    <property type="entry name" value="protocadherin-15 isoform X1"/>
    <property type="match status" value="1"/>
</dbReference>
<feature type="region of interest" description="Disordered" evidence="13">
    <location>
        <begin position="750"/>
        <end position="790"/>
    </location>
</feature>
<keyword evidence="5" id="KW-0677">Repeat</keyword>
<feature type="compositionally biased region" description="Acidic residues" evidence="13">
    <location>
        <begin position="2327"/>
        <end position="2380"/>
    </location>
</feature>
<evidence type="ECO:0000256" key="8">
    <source>
        <dbReference type="ARBA" id="ARBA00022989"/>
    </source>
</evidence>
<dbReference type="PROSITE" id="PS50268">
    <property type="entry name" value="CADHERIN_2"/>
    <property type="match status" value="10"/>
</dbReference>
<feature type="domain" description="Cadherin" evidence="14">
    <location>
        <begin position="869"/>
        <end position="975"/>
    </location>
</feature>
<evidence type="ECO:0000256" key="5">
    <source>
        <dbReference type="ARBA" id="ARBA00022737"/>
    </source>
</evidence>
<feature type="compositionally biased region" description="Low complexity" evidence="13">
    <location>
        <begin position="2545"/>
        <end position="2568"/>
    </location>
</feature>
<dbReference type="CDD" id="cd11304">
    <property type="entry name" value="Cadherin_repeat"/>
    <property type="match status" value="9"/>
</dbReference>
<evidence type="ECO:0000256" key="6">
    <source>
        <dbReference type="ARBA" id="ARBA00022837"/>
    </source>
</evidence>
<dbReference type="InterPro" id="IPR056989">
    <property type="entry name" value="PCDH15_12th_dom"/>
</dbReference>
<dbReference type="GO" id="GO:0007156">
    <property type="term" value="P:homophilic cell adhesion via plasma membrane adhesion molecules"/>
    <property type="evidence" value="ECO:0007669"/>
    <property type="project" value="InterPro"/>
</dbReference>
<dbReference type="FunFam" id="2.60.40.60:FF:000050">
    <property type="entry name" value="protocadherin-15 isoform X1"/>
    <property type="match status" value="1"/>
</dbReference>
<feature type="compositionally biased region" description="Basic and acidic residues" evidence="13">
    <location>
        <begin position="2724"/>
        <end position="2751"/>
    </location>
</feature>
<dbReference type="EMBL" id="QRBI01000108">
    <property type="protein sequence ID" value="RMC11784.1"/>
    <property type="molecule type" value="Genomic_DNA"/>
</dbReference>
<keyword evidence="8" id="KW-1133">Transmembrane helix</keyword>
<dbReference type="FunFam" id="2.60.40.60:FF:000056">
    <property type="entry name" value="protocadherin-15 isoform X1"/>
    <property type="match status" value="1"/>
</dbReference>
<feature type="compositionally biased region" description="Low complexity" evidence="13">
    <location>
        <begin position="2382"/>
        <end position="2403"/>
    </location>
</feature>
<feature type="region of interest" description="Disordered" evidence="13">
    <location>
        <begin position="2106"/>
        <end position="2131"/>
    </location>
</feature>
<protein>
    <recommendedName>
        <fullName evidence="11">Protocadherin-15</fullName>
    </recommendedName>
</protein>
<evidence type="ECO:0000256" key="2">
    <source>
        <dbReference type="ARBA" id="ARBA00022475"/>
    </source>
</evidence>
<feature type="compositionally biased region" description="Basic and acidic residues" evidence="13">
    <location>
        <begin position="2256"/>
        <end position="2272"/>
    </location>
</feature>
<evidence type="ECO:0000256" key="9">
    <source>
        <dbReference type="ARBA" id="ARBA00023136"/>
    </source>
</evidence>
<dbReference type="SMART" id="SM00112">
    <property type="entry name" value="CA"/>
    <property type="match status" value="11"/>
</dbReference>
<sequence length="2771" mass="304056">MCRSRCRKFILNLVVISVLSFVRGTILVDNMLIKGTAGGPDPTIELSLKDNVDYWVILDPIKQTLYLNSTGRVLDRDPPVSIQSIVVQVQCVNKKVGTVINHEVRIVVRDRNDNSPQFQQQHYYVAVNELTPVGTTIFTGFSGNNGAIDIDDGPNGQIEYVIQYNPNDKTSNRTFDIPLTLSGAVVLRERLNYEEKTRYFVIVQANDRAQNLNERRTSTTTLTVDVLDGDDLGPMFLPCVLVNNTRDCRPLTYQASLPELTDPARVNPISVTPPIQAIDQDRNIQPPSERPGILYSILVGTPEDYPQYFHMNLTTAELTLLKPINRDLHQKFDLVIKAEQDNGHPLPAFANLHIEILDENNQKPYFTRSTYEGFILESSPVGTTISDNRNLTSPLQVVVLDNDVEETKDPQLHLFLNDYTTFFTVTQSGITRYLTLLQPVDREVQQLYTFSMTASDGVQESVPVTVNILVIDANDNSPTFSNISYSVKIYTDMRPGEGVIKLTAVDADEGANGQIVYEILAGDQGHFAINEQTGLITIAPGVALAVGRAYALTVRASDSAPPAQRRSSITTVYIEVLPPNNQSPPRFPQLMYSLEVSEAMRIGAVLLNLQAFDREGDPIKYLIQNGDPQQVFNLSQSSGLLALGKPLDRESTDRYILIVTASDGRPDGTSTATVNIVVTDVNDNGPVFDMFLPKNLSVQEEEANAFVGQVRLEGKLEVEEKGEDQEKREIYWQERTMQEEKELKLEVQEIGQDQGKRRLEGSGEDNPGGKVLKPLGKSKITGSKSQIPRATDADAGVNGQVHYSLANFNSLFRITSNGSIYTAVKLNREVRDYYELIVEATDGAADPRRSTLTLAIKVLDIDDNSPVFTNASYTVCVPENLPPGTVFLQLEAKDVDLGADVNYRIRTEEARQYFALNKHTGELSLRKSLDYESFSDAEATFTFLVEAFDSKGTMPPGLATVTVRVKDMNDYSPVFSQKLYRGMVAPDAVKGTVITTVSAEDQDPPGTPASRVRYKVDVVQFPYSASIFDVEENSGRVVTRVNLNEEPSTVFKLVVIAYDDGDPVKFNTTTVEIAVLQPSVIPRFTQDEYRSFGSRIDGGDADLRDRFHHSAAQGCNTDPSVPLCRPPPVSESAPKGTVVTVVTAAALNQTVVYSIVSGNEEDVFAINNRTGVISVKKPLDYESVQSYELRVQADSMQVVRSNLRVPSKSNTAKVFIEVKDENDHAPVFTKKVYIGGVSEDARMFSSVLKVKANDKDTGNYSAMQYRLIIPPIKDGKEGFVIEAYTGLIKTAMLFKNMRRSYFKFQVIATDDYGKGLSSKAEVLVSVVNQLDMQVIVSNVPPTLVEQNKDQLIGILERYIQDQIPGATVVVESIGARRFGDGYSEEDYTKSDLMVYAIDPQTNRAIMRNELFKFLDGKLLDINKEFQPYLGQGGRILEIRTPDVVANVKKQAQAVGYTEGALLALAVIIILCCMPAILIVMVSYRQRQAECAKTARIQMALPAGKPTGAVANNLYEELGDSTICGTWLTSKLAAPEFRVTLWLREPAQEGPGAAGESPGEAPGLFLLYHFQQSRGKKSVLEEGDRQRVISSFASRAIEAHKNSSINGSLNNNLPKSSSNITFLSDENPLTTRNPLYVEGLPQSPAAAGFLRKRNDTLDTLSPSRLAWREASFGGSHWAWTVPAHLTRRHVSGSLGRPVIMDPIQWQQQRLTAKEDGAENPDGSDDVSSPLFQKISGPKLTVKEKARQFEALQEMKQVRSPEVKSTRSPTHSDSVQEGENAPEQSPKSAVASPRLRSSPLSSPTPCAEGVEAEAAVVPAVIVTHHDDPQEHSPPPTHKPTPPSSRIKKPLCQSFLAPQTKENVESIPDPPKSPPPPPPQLPPPLPPPPPSPPLLPPHPPPPPAIPLPSYTSSSSSSSSPSPLSTQLLSPAKHSKSPAKQPAVPTPAAVPELPPRRELKGILKNIQNLAAIEKSVANMYSQIDKNHLLHKHVPRLKPAPTPELPTPEAAAEHNQQNGNLSCVVEELEKRFPSQRGYAQQEELSMESGIDPGQEYYGQDYYSYEHGYELPQYGSRRRLLSPSGMYDEYGEVVVESDGGYYYSPHGPAAEEGMSPVRGPPSRGISQAAGPQMEGRPVGVGMDLSRGPGRGFRSSQGKRRLKAVMHLSRVAVSAHKPVGRAESARSRWKKAKIFPMILQKVKGRKDSSYAKLLSARQVDADKPMMIRGSYFQKSTDDRPSMRKLNHVLKRISVSRKFQEGLGKDLARGEEGSERDEAKSGVSISITAESEQEDSDYEKRRRKRRRRTSDESSEKSSSSSSESEDKDYLKITLDQDEATESTVDSDEEAGDLGDSDEDSESSSSSESEEDSSEEDDEEEDSESDEDGSLSKSSSTRSSYSRSGTSAFSSRRSTEMSSVKSRASSSHGKRSSQKSVSSTASGSDRDTSYRKTSGSSYKSKTSSASVEIEDTIEEVSEEEEEEEAEETADNSNKAASKTANTKAAAAGEGKGGQSAAPGEDSEEESEEEADPEDSDREDTASKNESSCLDSEISATSKGTTGTKSSGGATSGKTATSPETETQSSDTNRKGMKTRKKWAKKKRIKLVVDPEYETSSTGEESAPDPGQRNRLSNPSFQPNGSSNIYVAQNGSVVRTRRACLGNNLKVTSPVRLGKQFKKLDKLAVTHEESVPLNTLSKGPSLSDKMNSRPCSVSFSSTIGAENVVTKAGAAKLKSTDEQESVVDHEEVKEPLESHSEHTQSDEEELWMGPWNNLHIPMTKL</sequence>
<evidence type="ECO:0000256" key="4">
    <source>
        <dbReference type="ARBA" id="ARBA00022729"/>
    </source>
</evidence>
<dbReference type="InterPro" id="IPR041149">
    <property type="entry name" value="EC_dom"/>
</dbReference>
<dbReference type="STRING" id="333673.A0A3M0KKN0"/>
<dbReference type="InterPro" id="IPR020894">
    <property type="entry name" value="Cadherin_CS"/>
</dbReference>
<evidence type="ECO:0000256" key="12">
    <source>
        <dbReference type="PROSITE-ProRule" id="PRU00043"/>
    </source>
</evidence>
<dbReference type="Pfam" id="PF23206">
    <property type="entry name" value="PCDH15_12th"/>
    <property type="match status" value="1"/>
</dbReference>
<comment type="caution">
    <text evidence="15">The sequence shown here is derived from an EMBL/GenBank/DDBJ whole genome shotgun (WGS) entry which is preliminary data.</text>
</comment>
<dbReference type="SUPFAM" id="SSF49313">
    <property type="entry name" value="Cadherin-like"/>
    <property type="match status" value="10"/>
</dbReference>
<keyword evidence="7" id="KW-0130">Cell adhesion</keyword>
<feature type="domain" description="Cadherin" evidence="14">
    <location>
        <begin position="249"/>
        <end position="366"/>
    </location>
</feature>
<organism evidence="15 16">
    <name type="scientific">Hirundo rustica rustica</name>
    <dbReference type="NCBI Taxonomy" id="333673"/>
    <lineage>
        <taxon>Eukaryota</taxon>
        <taxon>Metazoa</taxon>
        <taxon>Chordata</taxon>
        <taxon>Craniata</taxon>
        <taxon>Vertebrata</taxon>
        <taxon>Euteleostomi</taxon>
        <taxon>Archelosauria</taxon>
        <taxon>Archosauria</taxon>
        <taxon>Dinosauria</taxon>
        <taxon>Saurischia</taxon>
        <taxon>Theropoda</taxon>
        <taxon>Coelurosauria</taxon>
        <taxon>Aves</taxon>
        <taxon>Neognathae</taxon>
        <taxon>Neoaves</taxon>
        <taxon>Telluraves</taxon>
        <taxon>Australaves</taxon>
        <taxon>Passeriformes</taxon>
        <taxon>Sylvioidea</taxon>
        <taxon>Hirundinidae</taxon>
        <taxon>Hirundo</taxon>
    </lineage>
</organism>
<feature type="compositionally biased region" description="Low complexity" evidence="13">
    <location>
        <begin position="2481"/>
        <end position="2499"/>
    </location>
</feature>
<gene>
    <name evidence="15" type="ORF">DUI87_11910</name>
</gene>
<reference evidence="15 16" key="1">
    <citation type="submission" date="2018-07" db="EMBL/GenBank/DDBJ databases">
        <title>A high quality draft genome assembly of the barn swallow (H. rustica rustica).</title>
        <authorList>
            <person name="Formenti G."/>
            <person name="Chiara M."/>
            <person name="Poveda L."/>
            <person name="Francoijs K.-J."/>
            <person name="Bonisoli-Alquati A."/>
            <person name="Canova L."/>
            <person name="Gianfranceschi L."/>
            <person name="Horner D.S."/>
            <person name="Saino N."/>
        </authorList>
    </citation>
    <scope>NUCLEOTIDE SEQUENCE [LARGE SCALE GENOMIC DNA]</scope>
    <source>
        <strain evidence="15">Chelidonia</strain>
        <tissue evidence="15">Blood</tissue>
    </source>
</reference>
<feature type="compositionally biased region" description="Low complexity" evidence="13">
    <location>
        <begin position="2425"/>
        <end position="2434"/>
    </location>
</feature>
<evidence type="ECO:0000259" key="14">
    <source>
        <dbReference type="PROSITE" id="PS50268"/>
    </source>
</evidence>
<dbReference type="GO" id="GO:0050957">
    <property type="term" value="P:equilibrioception"/>
    <property type="evidence" value="ECO:0007669"/>
    <property type="project" value="UniProtKB-ARBA"/>
</dbReference>
<feature type="domain" description="Cadherin" evidence="14">
    <location>
        <begin position="119"/>
        <end position="236"/>
    </location>
</feature>
<dbReference type="FunFam" id="2.60.40.60:FF:000048">
    <property type="entry name" value="protocadherin-15 isoform X1"/>
    <property type="match status" value="1"/>
</dbReference>
<dbReference type="FunFam" id="2.60.40.60:FF:000063">
    <property type="entry name" value="protocadherin-15 isoform X1"/>
    <property type="match status" value="1"/>
</dbReference>
<dbReference type="Gene3D" id="2.60.40.60">
    <property type="entry name" value="Cadherins"/>
    <property type="match status" value="10"/>
</dbReference>
<dbReference type="OrthoDB" id="10029135at2759"/>
<feature type="compositionally biased region" description="Acidic residues" evidence="13">
    <location>
        <begin position="2511"/>
        <end position="2528"/>
    </location>
</feature>
<evidence type="ECO:0000313" key="15">
    <source>
        <dbReference type="EMBL" id="RMC11784.1"/>
    </source>
</evidence>
<keyword evidence="10" id="KW-1015">Disulfide bond</keyword>
<dbReference type="Proteomes" id="UP000269221">
    <property type="component" value="Unassembled WGS sequence"/>
</dbReference>
<feature type="domain" description="Cadherin" evidence="14">
    <location>
        <begin position="588"/>
        <end position="688"/>
    </location>
</feature>
<keyword evidence="3" id="KW-0812">Transmembrane</keyword>
<feature type="region of interest" description="Disordered" evidence="13">
    <location>
        <begin position="1751"/>
        <end position="1952"/>
    </location>
</feature>
<feature type="domain" description="Cadherin" evidence="14">
    <location>
        <begin position="367"/>
        <end position="480"/>
    </location>
</feature>
<dbReference type="InterPro" id="IPR015919">
    <property type="entry name" value="Cadherin-like_sf"/>
</dbReference>
<feature type="compositionally biased region" description="Acidic residues" evidence="13">
    <location>
        <begin position="2459"/>
        <end position="2480"/>
    </location>
</feature>
<dbReference type="FunFam" id="2.60.40.60:FF:000047">
    <property type="entry name" value="protocadherin-15 isoform X1"/>
    <property type="match status" value="1"/>
</dbReference>
<dbReference type="Pfam" id="PF00028">
    <property type="entry name" value="Cadherin"/>
    <property type="match status" value="8"/>
</dbReference>
<dbReference type="Gene3D" id="2.60.40.3430">
    <property type="match status" value="1"/>
</dbReference>
<dbReference type="GO" id="GO:0032420">
    <property type="term" value="C:stereocilium"/>
    <property type="evidence" value="ECO:0007669"/>
    <property type="project" value="InterPro"/>
</dbReference>
<feature type="compositionally biased region" description="Pro residues" evidence="13">
    <location>
        <begin position="1865"/>
        <end position="1903"/>
    </location>
</feature>
<dbReference type="GO" id="GO:0005509">
    <property type="term" value="F:calcium ion binding"/>
    <property type="evidence" value="ECO:0007669"/>
    <property type="project" value="UniProtKB-UniRule"/>
</dbReference>
<dbReference type="FunFam" id="2.60.40.60:FF:000049">
    <property type="entry name" value="protocadherin-15 isoform X1"/>
    <property type="match status" value="1"/>
</dbReference>
<evidence type="ECO:0000256" key="3">
    <source>
        <dbReference type="ARBA" id="ARBA00022692"/>
    </source>
</evidence>
<dbReference type="GO" id="GO:0048839">
    <property type="term" value="P:inner ear development"/>
    <property type="evidence" value="ECO:0007669"/>
    <property type="project" value="InterPro"/>
</dbReference>
<feature type="domain" description="Cadherin" evidence="14">
    <location>
        <begin position="1129"/>
        <end position="1228"/>
    </location>
</feature>
<dbReference type="PRINTS" id="PR00205">
    <property type="entry name" value="CADHERIN"/>
</dbReference>
<feature type="region of interest" description="Disordered" evidence="13">
    <location>
        <begin position="2256"/>
        <end position="2634"/>
    </location>
</feature>
<evidence type="ECO:0000313" key="16">
    <source>
        <dbReference type="Proteomes" id="UP000269221"/>
    </source>
</evidence>
<dbReference type="GO" id="GO:0005886">
    <property type="term" value="C:plasma membrane"/>
    <property type="evidence" value="ECO:0007669"/>
    <property type="project" value="UniProtKB-SubCell"/>
</dbReference>
<feature type="domain" description="Cadherin" evidence="14">
    <location>
        <begin position="790"/>
        <end position="868"/>
    </location>
</feature>
<evidence type="ECO:0000256" key="11">
    <source>
        <dbReference type="ARBA" id="ARBA00072302"/>
    </source>
</evidence>
<dbReference type="PANTHER" id="PTHR24026">
    <property type="entry name" value="FAT ATYPICAL CADHERIN-RELATED"/>
    <property type="match status" value="1"/>
</dbReference>
<dbReference type="InterPro" id="IPR002126">
    <property type="entry name" value="Cadherin-like_dom"/>
</dbReference>
<evidence type="ECO:0000256" key="10">
    <source>
        <dbReference type="ARBA" id="ARBA00023157"/>
    </source>
</evidence>
<feature type="compositionally biased region" description="Low complexity" evidence="13">
    <location>
        <begin position="2442"/>
        <end position="2458"/>
    </location>
</feature>
<dbReference type="GO" id="GO:0007605">
    <property type="term" value="P:sensory perception of sound"/>
    <property type="evidence" value="ECO:0007669"/>
    <property type="project" value="InterPro"/>
</dbReference>
<dbReference type="FunFam" id="2.60.40.60:FF:000055">
    <property type="entry name" value="protocadherin-15 isoform X1"/>
    <property type="match status" value="1"/>
</dbReference>
<dbReference type="FunFam" id="2.60.40.60:FF:000070">
    <property type="entry name" value="protocadherin-15 isoform X1"/>
    <property type="match status" value="1"/>
</dbReference>
<evidence type="ECO:0000256" key="7">
    <source>
        <dbReference type="ARBA" id="ARBA00022889"/>
    </source>
</evidence>
<feature type="compositionally biased region" description="Low complexity" evidence="13">
    <location>
        <begin position="1904"/>
        <end position="1927"/>
    </location>
</feature>
<dbReference type="FunFam" id="2.60.40.60:FF:000057">
    <property type="entry name" value="protocadherin-15 isoform X1"/>
    <property type="match status" value="1"/>
</dbReference>
<name>A0A3M0KKN0_HIRRU</name>
<dbReference type="PANTHER" id="PTHR24026:SF49">
    <property type="entry name" value="PROTOCADHERIN FAT 3"/>
    <property type="match status" value="1"/>
</dbReference>
<comment type="subcellular location">
    <subcellularLocation>
        <location evidence="1">Cell membrane</location>
        <topology evidence="1">Single-pass type I membrane protein</topology>
    </subcellularLocation>
</comment>
<dbReference type="Pfam" id="PF18432">
    <property type="entry name" value="ECD"/>
    <property type="match status" value="1"/>
</dbReference>
<feature type="compositionally biased region" description="Basic residues" evidence="13">
    <location>
        <begin position="2581"/>
        <end position="2596"/>
    </location>
</feature>
<feature type="region of interest" description="Disordered" evidence="13">
    <location>
        <begin position="1707"/>
        <end position="1737"/>
    </location>
</feature>
<proteinExistence type="predicted"/>
<feature type="region of interest" description="Disordered" evidence="13">
    <location>
        <begin position="2721"/>
        <end position="2756"/>
    </location>
</feature>
<feature type="compositionally biased region" description="Low complexity" evidence="13">
    <location>
        <begin position="1790"/>
        <end position="1820"/>
    </location>
</feature>
<evidence type="ECO:0000256" key="13">
    <source>
        <dbReference type="SAM" id="MobiDB-lite"/>
    </source>
</evidence>
<keyword evidence="2" id="KW-1003">Cell membrane</keyword>
<feature type="domain" description="Cadherin" evidence="14">
    <location>
        <begin position="1229"/>
        <end position="1343"/>
    </location>
</feature>
<dbReference type="PROSITE" id="PS00232">
    <property type="entry name" value="CADHERIN_1"/>
    <property type="match status" value="4"/>
</dbReference>
<keyword evidence="9" id="KW-0472">Membrane</keyword>
<dbReference type="GO" id="GO:0050953">
    <property type="term" value="P:sensory perception of light stimulus"/>
    <property type="evidence" value="ECO:0007669"/>
    <property type="project" value="UniProtKB-ARBA"/>
</dbReference>
<feature type="compositionally biased region" description="Polar residues" evidence="13">
    <location>
        <begin position="1764"/>
        <end position="1785"/>
    </location>
</feature>
<keyword evidence="4" id="KW-0732">Signal</keyword>
<keyword evidence="6 12" id="KW-0106">Calcium</keyword>
<feature type="compositionally biased region" description="Pro residues" evidence="13">
    <location>
        <begin position="1829"/>
        <end position="1840"/>
    </location>
</feature>
<evidence type="ECO:0000256" key="1">
    <source>
        <dbReference type="ARBA" id="ARBA00004251"/>
    </source>
</evidence>
<accession>A0A3M0KKN0</accession>
<dbReference type="GO" id="GO:0001750">
    <property type="term" value="C:photoreceptor outer segment"/>
    <property type="evidence" value="ECO:0007669"/>
    <property type="project" value="UniProtKB-ARBA"/>
</dbReference>
<keyword evidence="16" id="KW-1185">Reference proteome</keyword>